<dbReference type="AlphaFoldDB" id="A0A0U9HD90"/>
<comment type="caution">
    <text evidence="2">The sequence shown here is derived from an EMBL/GenBank/DDBJ whole genome shotgun (WGS) entry which is preliminary data.</text>
</comment>
<evidence type="ECO:0000313" key="3">
    <source>
        <dbReference type="Proteomes" id="UP000052946"/>
    </source>
</evidence>
<evidence type="ECO:0000256" key="1">
    <source>
        <dbReference type="SAM" id="MobiDB-lite"/>
    </source>
</evidence>
<organism evidence="2 3">
    <name type="scientific">Oceanobacillus picturae</name>
    <dbReference type="NCBI Taxonomy" id="171693"/>
    <lineage>
        <taxon>Bacteria</taxon>
        <taxon>Bacillati</taxon>
        <taxon>Bacillota</taxon>
        <taxon>Bacilli</taxon>
        <taxon>Bacillales</taxon>
        <taxon>Bacillaceae</taxon>
        <taxon>Oceanobacillus</taxon>
    </lineage>
</organism>
<evidence type="ECO:0000313" key="2">
    <source>
        <dbReference type="EMBL" id="GAQ19233.1"/>
    </source>
</evidence>
<proteinExistence type="predicted"/>
<feature type="region of interest" description="Disordered" evidence="1">
    <location>
        <begin position="44"/>
        <end position="72"/>
    </location>
</feature>
<accession>A0A0U9HD90</accession>
<name>A0A0U9HD90_9BACI</name>
<dbReference type="Proteomes" id="UP000052946">
    <property type="component" value="Unassembled WGS sequence"/>
</dbReference>
<protein>
    <submittedName>
        <fullName evidence="2">Uncharacterized protein</fullName>
    </submittedName>
</protein>
<sequence length="72" mass="7745">MESSSVFHAEEFFESSKAETTYIVLSLTGSETIAFKSETTALKSETTVLKSETTTAKSEPTSSQANPKCSQS</sequence>
<gene>
    <name evidence="2" type="ORF">OPHB3_3195</name>
</gene>
<reference evidence="2 3" key="2">
    <citation type="journal article" date="2016" name="Genome Announc.">
        <title>Draft Genome Sequence of Oceanobacillus picturae Heshi-B3, Isolated from Fermented Rice Bran in a Traditional Japanese Seafood Dish.</title>
        <authorList>
            <person name="Akuzawa S."/>
            <person name="Nagaoka J."/>
            <person name="Kanekatsu M."/>
            <person name="Kanesaki Y."/>
            <person name="Suzuki T."/>
        </authorList>
    </citation>
    <scope>NUCLEOTIDE SEQUENCE [LARGE SCALE GENOMIC DNA]</scope>
    <source>
        <strain evidence="2 3">Heshi-B3</strain>
    </source>
</reference>
<dbReference type="EMBL" id="BBXV01000041">
    <property type="protein sequence ID" value="GAQ19233.1"/>
    <property type="molecule type" value="Genomic_DNA"/>
</dbReference>
<reference evidence="3" key="1">
    <citation type="submission" date="2015-07" db="EMBL/GenBank/DDBJ databases">
        <title>Draft Genome Sequence of Oceanobacillus picturae Heshi-B3 that Was Isolated from Fermented Rice Bran with Aging Salted Mackerel, Which Was Named Heshiko as Traditional Fermented Seafood in Japan.</title>
        <authorList>
            <person name="Akuzawa S."/>
            <person name="Nakagawa J."/>
            <person name="Kanekatsu T."/>
            <person name="Kanesaki Y."/>
            <person name="Suzuki T."/>
        </authorList>
    </citation>
    <scope>NUCLEOTIDE SEQUENCE [LARGE SCALE GENOMIC DNA]</scope>
    <source>
        <strain evidence="3">Heshi-B3</strain>
    </source>
</reference>